<dbReference type="PANTHER" id="PTHR42812">
    <property type="entry name" value="BETA-XYLOSIDASE"/>
    <property type="match status" value="1"/>
</dbReference>
<dbReference type="Pfam" id="PF04616">
    <property type="entry name" value="Glyco_hydro_43"/>
    <property type="match status" value="1"/>
</dbReference>
<dbReference type="OrthoDB" id="9801455at2"/>
<keyword evidence="7" id="KW-0732">Signal</keyword>
<keyword evidence="2 6" id="KW-0378">Hydrolase</keyword>
<protein>
    <submittedName>
        <fullName evidence="9">Glycoside hydrolase family 43 protein</fullName>
    </submittedName>
</protein>
<feature type="domain" description="Beta-xylosidase C-terminal Concanavalin A-like" evidence="8">
    <location>
        <begin position="404"/>
        <end position="588"/>
    </location>
</feature>
<evidence type="ECO:0000256" key="6">
    <source>
        <dbReference type="RuleBase" id="RU361187"/>
    </source>
</evidence>
<dbReference type="PANTHER" id="PTHR42812:SF12">
    <property type="entry name" value="BETA-XYLOSIDASE-RELATED"/>
    <property type="match status" value="1"/>
</dbReference>
<keyword evidence="10" id="KW-1185">Reference proteome</keyword>
<evidence type="ECO:0000313" key="10">
    <source>
        <dbReference type="Proteomes" id="UP000317199"/>
    </source>
</evidence>
<feature type="chain" id="PRO_5022239291" evidence="7">
    <location>
        <begin position="30"/>
        <end position="592"/>
    </location>
</feature>
<dbReference type="Proteomes" id="UP000317199">
    <property type="component" value="Chromosome"/>
</dbReference>
<dbReference type="InterPro" id="IPR013320">
    <property type="entry name" value="ConA-like_dom_sf"/>
</dbReference>
<dbReference type="InterPro" id="IPR051795">
    <property type="entry name" value="Glycosyl_Hydrlase_43"/>
</dbReference>
<dbReference type="Gene3D" id="2.115.10.20">
    <property type="entry name" value="Glycosyl hydrolase domain, family 43"/>
    <property type="match status" value="1"/>
</dbReference>
<organism evidence="9 10">
    <name type="scientific">Marilutibacter alkalisoli</name>
    <dbReference type="NCBI Taxonomy" id="2591633"/>
    <lineage>
        <taxon>Bacteria</taxon>
        <taxon>Pseudomonadati</taxon>
        <taxon>Pseudomonadota</taxon>
        <taxon>Gammaproteobacteria</taxon>
        <taxon>Lysobacterales</taxon>
        <taxon>Lysobacteraceae</taxon>
        <taxon>Marilutibacter</taxon>
    </lineage>
</organism>
<reference evidence="9 10" key="1">
    <citation type="submission" date="2019-06" db="EMBL/GenBank/DDBJ databases">
        <title>Lysobacter alkalisoli sp. nov. isolated from saline-alkali soil.</title>
        <authorList>
            <person name="Sun J.-Q."/>
            <person name="Xu L."/>
        </authorList>
    </citation>
    <scope>NUCLEOTIDE SEQUENCE [LARGE SCALE GENOMIC DNA]</scope>
    <source>
        <strain evidence="9 10">SJ-36</strain>
    </source>
</reference>
<feature type="site" description="Important for catalytic activity, responsible for pKa modulation of the active site Glu and correct orientation of both the proton donor and substrate" evidence="5">
    <location>
        <position position="189"/>
    </location>
</feature>
<evidence type="ECO:0000313" key="9">
    <source>
        <dbReference type="EMBL" id="QDH71254.1"/>
    </source>
</evidence>
<dbReference type="CDD" id="cd18617">
    <property type="entry name" value="GH43_XynB-like"/>
    <property type="match status" value="1"/>
</dbReference>
<feature type="active site" description="Proton donor" evidence="4">
    <location>
        <position position="253"/>
    </location>
</feature>
<name>A0A514BV27_9GAMM</name>
<dbReference type="InterPro" id="IPR041542">
    <property type="entry name" value="GH43_C2"/>
</dbReference>
<dbReference type="Gene3D" id="2.60.120.200">
    <property type="match status" value="1"/>
</dbReference>
<dbReference type="KEGG" id="lyj:FKV23_15000"/>
<dbReference type="InterPro" id="IPR006710">
    <property type="entry name" value="Glyco_hydro_43"/>
</dbReference>
<dbReference type="EMBL" id="CP041242">
    <property type="protein sequence ID" value="QDH71254.1"/>
    <property type="molecule type" value="Genomic_DNA"/>
</dbReference>
<keyword evidence="3 6" id="KW-0326">Glycosidase</keyword>
<dbReference type="Pfam" id="PF17851">
    <property type="entry name" value="GH43_C2"/>
    <property type="match status" value="1"/>
</dbReference>
<evidence type="ECO:0000256" key="7">
    <source>
        <dbReference type="SAM" id="SignalP"/>
    </source>
</evidence>
<evidence type="ECO:0000256" key="2">
    <source>
        <dbReference type="ARBA" id="ARBA00022801"/>
    </source>
</evidence>
<accession>A0A514BV27</accession>
<evidence type="ECO:0000256" key="5">
    <source>
        <dbReference type="PIRSR" id="PIRSR606710-2"/>
    </source>
</evidence>
<dbReference type="AlphaFoldDB" id="A0A514BV27"/>
<dbReference type="SUPFAM" id="SSF75005">
    <property type="entry name" value="Arabinanase/levansucrase/invertase"/>
    <property type="match status" value="1"/>
</dbReference>
<evidence type="ECO:0000256" key="3">
    <source>
        <dbReference type="ARBA" id="ARBA00023295"/>
    </source>
</evidence>
<sequence>MNDVMLRLGSSMKLLSRVLLAVAIPLQLAGCGPGAAPAMEADSGKAVFEWVEYAGADPVFERKLPAGAFRNPILTGFHPDPSITRVGDDYYLVNSTFGFHPGVPVFHSTDLVNWTQIGNAIDRPDMMPFGPDVSLNGGGIYAPAIRHHDGTFYLATTCVGCGGNFILTTRDPADGWSDPIWLPHIGGIDPSPFFDDDGRVYIVHHANPPVKKYPAHTQIRIMEVDPKTFAPLSEDVLLVDGSDKQPWHTDYIEGPHVYRIDGRYYLSAAGGGTGYYHQQLFYRADSPFGPFEANPRNPVLTQFGLPDDRPDPVTATGHADLVQDQAGNWWTVFLGTRVYDLATPPQDPGNFHTGRETFLLPVHWEDGWPVLLAKDQALPWTPKAPALPEGKAPAVPTTGNFGWREEFDAPALPPQWLFARTPRSQWWSTGTDGALVLQPRADRIGGNGQPSFVGRRIQHMKASFATRLRFSPSRPGDEAGLLAVQSDDFYYAFGLGTSERGEPMLRIHRRRGRDEPADGVVLAERTLGSEARDGVTLKIDIDRARIDFTYSVDGGTFTTLLDDADARVLTSAVASGFTGAVVGPYAHKAAAP</sequence>
<dbReference type="GO" id="GO:0004553">
    <property type="term" value="F:hydrolase activity, hydrolyzing O-glycosyl compounds"/>
    <property type="evidence" value="ECO:0007669"/>
    <property type="project" value="InterPro"/>
</dbReference>
<dbReference type="InterPro" id="IPR023296">
    <property type="entry name" value="Glyco_hydro_beta-prop_sf"/>
</dbReference>
<evidence type="ECO:0000256" key="1">
    <source>
        <dbReference type="ARBA" id="ARBA00009865"/>
    </source>
</evidence>
<proteinExistence type="inferred from homology"/>
<dbReference type="SUPFAM" id="SSF49899">
    <property type="entry name" value="Concanavalin A-like lectins/glucanases"/>
    <property type="match status" value="1"/>
</dbReference>
<feature type="signal peptide" evidence="7">
    <location>
        <begin position="1"/>
        <end position="29"/>
    </location>
</feature>
<evidence type="ECO:0000256" key="4">
    <source>
        <dbReference type="PIRSR" id="PIRSR606710-1"/>
    </source>
</evidence>
<gene>
    <name evidence="9" type="ORF">FKV23_15000</name>
</gene>
<feature type="active site" description="Proton acceptor" evidence="4">
    <location>
        <position position="80"/>
    </location>
</feature>
<dbReference type="GO" id="GO:0005975">
    <property type="term" value="P:carbohydrate metabolic process"/>
    <property type="evidence" value="ECO:0007669"/>
    <property type="project" value="InterPro"/>
</dbReference>
<comment type="similarity">
    <text evidence="1 6">Belongs to the glycosyl hydrolase 43 family.</text>
</comment>
<evidence type="ECO:0000259" key="8">
    <source>
        <dbReference type="Pfam" id="PF17851"/>
    </source>
</evidence>